<keyword evidence="1" id="KW-1133">Transmembrane helix</keyword>
<feature type="transmembrane region" description="Helical" evidence="1">
    <location>
        <begin position="41"/>
        <end position="61"/>
    </location>
</feature>
<proteinExistence type="predicted"/>
<evidence type="ECO:0000256" key="1">
    <source>
        <dbReference type="SAM" id="Phobius"/>
    </source>
</evidence>
<comment type="caution">
    <text evidence="2">The sequence shown here is derived from an EMBL/GenBank/DDBJ whole genome shotgun (WGS) entry which is preliminary data.</text>
</comment>
<dbReference type="AlphaFoldDB" id="A0A8T2ILM6"/>
<organism evidence="2 3">
    <name type="scientific">Hymenochirus boettgeri</name>
    <name type="common">Congo dwarf clawed frog</name>
    <dbReference type="NCBI Taxonomy" id="247094"/>
    <lineage>
        <taxon>Eukaryota</taxon>
        <taxon>Metazoa</taxon>
        <taxon>Chordata</taxon>
        <taxon>Craniata</taxon>
        <taxon>Vertebrata</taxon>
        <taxon>Euteleostomi</taxon>
        <taxon>Amphibia</taxon>
        <taxon>Batrachia</taxon>
        <taxon>Anura</taxon>
        <taxon>Pipoidea</taxon>
        <taxon>Pipidae</taxon>
        <taxon>Pipinae</taxon>
        <taxon>Hymenochirus</taxon>
    </lineage>
</organism>
<reference evidence="2" key="1">
    <citation type="thesis" date="2020" institute="ProQuest LLC" country="789 East Eisenhower Parkway, Ann Arbor, MI, USA">
        <title>Comparative Genomics and Chromosome Evolution.</title>
        <authorList>
            <person name="Mudd A.B."/>
        </authorList>
    </citation>
    <scope>NUCLEOTIDE SEQUENCE</scope>
    <source>
        <strain evidence="2">Female2</strain>
        <tissue evidence="2">Blood</tissue>
    </source>
</reference>
<sequence>MKPLALERTSGFRMRCQRIPKQDMLLYIYLDWMDRGSPSHSFIACPSACAFPALLVLLLSWRSQYKDRRSLHLPFKYGTSMVLSFADVPLATYLPKETSLLFFAFKVQDVL</sequence>
<keyword evidence="1" id="KW-0812">Transmembrane</keyword>
<name>A0A8T2ILM6_9PIPI</name>
<keyword evidence="3" id="KW-1185">Reference proteome</keyword>
<gene>
    <name evidence="2" type="ORF">GDO86_018214</name>
</gene>
<evidence type="ECO:0000313" key="3">
    <source>
        <dbReference type="Proteomes" id="UP000812440"/>
    </source>
</evidence>
<protein>
    <submittedName>
        <fullName evidence="2">Uncharacterized protein</fullName>
    </submittedName>
</protein>
<evidence type="ECO:0000313" key="2">
    <source>
        <dbReference type="EMBL" id="KAG8431984.1"/>
    </source>
</evidence>
<dbReference type="EMBL" id="JAACNH010000022">
    <property type="protein sequence ID" value="KAG8431984.1"/>
    <property type="molecule type" value="Genomic_DNA"/>
</dbReference>
<accession>A0A8T2ILM6</accession>
<dbReference type="Proteomes" id="UP000812440">
    <property type="component" value="Unassembled WGS sequence"/>
</dbReference>
<keyword evidence="1" id="KW-0472">Membrane</keyword>